<reference evidence="1 2" key="1">
    <citation type="submission" date="2018-05" db="EMBL/GenBank/DDBJ databases">
        <title>The Hungate 1000. A catalogue of reference genomes from the rumen microbiome.</title>
        <authorList>
            <person name="Kelly W."/>
        </authorList>
    </citation>
    <scope>NUCLEOTIDE SEQUENCE [LARGE SCALE GENOMIC DNA]</scope>
    <source>
        <strain evidence="1 2">SAb67</strain>
    </source>
</reference>
<gene>
    <name evidence="1" type="ORF">IE37_02027</name>
</gene>
<accession>A0A315XYR0</accession>
<protein>
    <submittedName>
        <fullName evidence="1">Uncharacterized protein</fullName>
    </submittedName>
</protein>
<dbReference type="OrthoDB" id="1822733at2"/>
<evidence type="ECO:0000313" key="1">
    <source>
        <dbReference type="EMBL" id="PWJ12336.1"/>
    </source>
</evidence>
<name>A0A315XYR0_RUMFL</name>
<dbReference type="Proteomes" id="UP000245720">
    <property type="component" value="Unassembled WGS sequence"/>
</dbReference>
<dbReference type="AlphaFoldDB" id="A0A315XYR0"/>
<comment type="caution">
    <text evidence="1">The sequence shown here is derived from an EMBL/GenBank/DDBJ whole genome shotgun (WGS) entry which is preliminary data.</text>
</comment>
<proteinExistence type="predicted"/>
<evidence type="ECO:0000313" key="2">
    <source>
        <dbReference type="Proteomes" id="UP000245720"/>
    </source>
</evidence>
<organism evidence="1 2">
    <name type="scientific">Ruminococcus flavefaciens</name>
    <dbReference type="NCBI Taxonomy" id="1265"/>
    <lineage>
        <taxon>Bacteria</taxon>
        <taxon>Bacillati</taxon>
        <taxon>Bacillota</taxon>
        <taxon>Clostridia</taxon>
        <taxon>Eubacteriales</taxon>
        <taxon>Oscillospiraceae</taxon>
        <taxon>Ruminococcus</taxon>
    </lineage>
</organism>
<sequence>MVTILKERFRSFEDSKSVVVAELAVDVKTDLPVPDGISGRVLSQGTLAWEITTGELYGLGSDGKWVNQTTGDVYDPAGEE</sequence>
<dbReference type="EMBL" id="QGDI01000007">
    <property type="protein sequence ID" value="PWJ12336.1"/>
    <property type="molecule type" value="Genomic_DNA"/>
</dbReference>
<dbReference type="RefSeq" id="WP_109726788.1">
    <property type="nucleotide sequence ID" value="NZ_QGDI01000007.1"/>
</dbReference>